<dbReference type="RefSeq" id="WP_262399266.1">
    <property type="nucleotide sequence ID" value="NZ_JACRTB010000006.1"/>
</dbReference>
<sequence length="140" mass="14793">MAKRMIRGRSASSLFLIELILAIGFFAVASAVCLQLFVRARMVSVQSADLSRATLAAQSAAEAFRGCGGSLEEASALLGGQEEGGALTVWYGPDWNPCGRENAAYRLTLTRGEGRPVPAEILVSRLEDGSSLFSLGVKTP</sequence>
<evidence type="ECO:0000313" key="1">
    <source>
        <dbReference type="EMBL" id="MBC8575642.1"/>
    </source>
</evidence>
<evidence type="ECO:0008006" key="3">
    <source>
        <dbReference type="Google" id="ProtNLM"/>
    </source>
</evidence>
<reference evidence="1 2" key="1">
    <citation type="submission" date="2020-08" db="EMBL/GenBank/DDBJ databases">
        <title>Genome public.</title>
        <authorList>
            <person name="Liu C."/>
            <person name="Sun Q."/>
        </authorList>
    </citation>
    <scope>NUCLEOTIDE SEQUENCE [LARGE SCALE GENOMIC DNA]</scope>
    <source>
        <strain evidence="1 2">BX1</strain>
    </source>
</reference>
<organism evidence="1 2">
    <name type="scientific">Yanshouia hominis</name>
    <dbReference type="NCBI Taxonomy" id="2763673"/>
    <lineage>
        <taxon>Bacteria</taxon>
        <taxon>Bacillati</taxon>
        <taxon>Bacillota</taxon>
        <taxon>Clostridia</taxon>
        <taxon>Eubacteriales</taxon>
        <taxon>Oscillospiraceae</taxon>
        <taxon>Yanshouia</taxon>
    </lineage>
</organism>
<keyword evidence="2" id="KW-1185">Reference proteome</keyword>
<gene>
    <name evidence="1" type="ORF">H8717_04345</name>
</gene>
<name>A0ABR7NGX0_9FIRM</name>
<proteinExistence type="predicted"/>
<evidence type="ECO:0000313" key="2">
    <source>
        <dbReference type="Proteomes" id="UP000658131"/>
    </source>
</evidence>
<dbReference type="EMBL" id="JACRTB010000006">
    <property type="protein sequence ID" value="MBC8575642.1"/>
    <property type="molecule type" value="Genomic_DNA"/>
</dbReference>
<protein>
    <recommendedName>
        <fullName evidence="3">Type II secretion system protein</fullName>
    </recommendedName>
</protein>
<accession>A0ABR7NGX0</accession>
<dbReference type="Proteomes" id="UP000658131">
    <property type="component" value="Unassembled WGS sequence"/>
</dbReference>
<comment type="caution">
    <text evidence="1">The sequence shown here is derived from an EMBL/GenBank/DDBJ whole genome shotgun (WGS) entry which is preliminary data.</text>
</comment>